<dbReference type="EMBL" id="VUJU01000748">
    <property type="protein sequence ID" value="KAF0768562.1"/>
    <property type="molecule type" value="Genomic_DNA"/>
</dbReference>
<dbReference type="Proteomes" id="UP000478052">
    <property type="component" value="Unassembled WGS sequence"/>
</dbReference>
<accession>A0A6G0ZD18</accession>
<reference evidence="1 2" key="1">
    <citation type="submission" date="2019-08" db="EMBL/GenBank/DDBJ databases">
        <title>Whole genome of Aphis craccivora.</title>
        <authorList>
            <person name="Voronova N.V."/>
            <person name="Shulinski R.S."/>
            <person name="Bandarenka Y.V."/>
            <person name="Zhorov D.G."/>
            <person name="Warner D."/>
        </authorList>
    </citation>
    <scope>NUCLEOTIDE SEQUENCE [LARGE SCALE GENOMIC DNA]</scope>
    <source>
        <strain evidence="1">180601</strain>
        <tissue evidence="1">Whole Body</tissue>
    </source>
</reference>
<sequence length="82" mass="9269">MFVGRRCVRSGRATDHDDNIIVNEYIPSSLTDTSPPPGMSRKSEWFDERIIFEPVQHANPPEIAGIGVLEISKIRSRNLIFS</sequence>
<gene>
    <name evidence="1" type="ORF">FWK35_00001550</name>
</gene>
<keyword evidence="2" id="KW-1185">Reference proteome</keyword>
<name>A0A6G0ZD18_APHCR</name>
<organism evidence="1 2">
    <name type="scientific">Aphis craccivora</name>
    <name type="common">Cowpea aphid</name>
    <dbReference type="NCBI Taxonomy" id="307492"/>
    <lineage>
        <taxon>Eukaryota</taxon>
        <taxon>Metazoa</taxon>
        <taxon>Ecdysozoa</taxon>
        <taxon>Arthropoda</taxon>
        <taxon>Hexapoda</taxon>
        <taxon>Insecta</taxon>
        <taxon>Pterygota</taxon>
        <taxon>Neoptera</taxon>
        <taxon>Paraneoptera</taxon>
        <taxon>Hemiptera</taxon>
        <taxon>Sternorrhyncha</taxon>
        <taxon>Aphidomorpha</taxon>
        <taxon>Aphidoidea</taxon>
        <taxon>Aphididae</taxon>
        <taxon>Aphidini</taxon>
        <taxon>Aphis</taxon>
        <taxon>Aphis</taxon>
    </lineage>
</organism>
<evidence type="ECO:0000313" key="2">
    <source>
        <dbReference type="Proteomes" id="UP000478052"/>
    </source>
</evidence>
<proteinExistence type="predicted"/>
<comment type="caution">
    <text evidence="1">The sequence shown here is derived from an EMBL/GenBank/DDBJ whole genome shotgun (WGS) entry which is preliminary data.</text>
</comment>
<protein>
    <submittedName>
        <fullName evidence="1">Uncharacterized protein</fullName>
    </submittedName>
</protein>
<dbReference type="AlphaFoldDB" id="A0A6G0ZD18"/>
<evidence type="ECO:0000313" key="1">
    <source>
        <dbReference type="EMBL" id="KAF0768562.1"/>
    </source>
</evidence>